<feature type="chain" id="PRO_5024331747" evidence="1">
    <location>
        <begin position="25"/>
        <end position="70"/>
    </location>
</feature>
<evidence type="ECO:0000256" key="1">
    <source>
        <dbReference type="SAM" id="SignalP"/>
    </source>
</evidence>
<feature type="signal peptide" evidence="1">
    <location>
        <begin position="1"/>
        <end position="24"/>
    </location>
</feature>
<name>A0A5K3FWK3_MESCO</name>
<dbReference type="WBParaSite" id="MCU_012095-RA">
    <property type="protein sequence ID" value="MCU_012095-RA"/>
    <property type="gene ID" value="MCU_012095"/>
</dbReference>
<organism evidence="2">
    <name type="scientific">Mesocestoides corti</name>
    <name type="common">Flatworm</name>
    <dbReference type="NCBI Taxonomy" id="53468"/>
    <lineage>
        <taxon>Eukaryota</taxon>
        <taxon>Metazoa</taxon>
        <taxon>Spiralia</taxon>
        <taxon>Lophotrochozoa</taxon>
        <taxon>Platyhelminthes</taxon>
        <taxon>Cestoda</taxon>
        <taxon>Eucestoda</taxon>
        <taxon>Cyclophyllidea</taxon>
        <taxon>Mesocestoididae</taxon>
        <taxon>Mesocestoides</taxon>
    </lineage>
</organism>
<dbReference type="AlphaFoldDB" id="A0A5K3FWK3"/>
<accession>A0A5K3FWK3</accession>
<protein>
    <submittedName>
        <fullName evidence="2">Secreted protein</fullName>
    </submittedName>
</protein>
<evidence type="ECO:0000313" key="2">
    <source>
        <dbReference type="WBParaSite" id="MCU_012095-RA"/>
    </source>
</evidence>
<proteinExistence type="predicted"/>
<sequence>MSQRSSTFLRLHLLTCSTCARTLARLSLFHVAISLHHNYLAFLTNNAYWVVNSAFCNGCNDFSSCGLSSQ</sequence>
<keyword evidence="1" id="KW-0732">Signal</keyword>
<reference evidence="2" key="1">
    <citation type="submission" date="2019-11" db="UniProtKB">
        <authorList>
            <consortium name="WormBaseParasite"/>
        </authorList>
    </citation>
    <scope>IDENTIFICATION</scope>
</reference>